<evidence type="ECO:0000313" key="2">
    <source>
        <dbReference type="Proteomes" id="UP000593735"/>
    </source>
</evidence>
<name>A0A7S7M6V4_9ACTN</name>
<dbReference type="EMBL" id="CP063767">
    <property type="protein sequence ID" value="QOY59795.1"/>
    <property type="molecule type" value="Genomic_DNA"/>
</dbReference>
<gene>
    <name evidence="1" type="ORF">INP52_04910</name>
</gene>
<organism evidence="1 2">
    <name type="scientific">Thermophilibacter immobilis</name>
    <dbReference type="NCBI Taxonomy" id="2779519"/>
    <lineage>
        <taxon>Bacteria</taxon>
        <taxon>Bacillati</taxon>
        <taxon>Actinomycetota</taxon>
        <taxon>Coriobacteriia</taxon>
        <taxon>Coriobacteriales</taxon>
        <taxon>Atopobiaceae</taxon>
        <taxon>Thermophilibacter</taxon>
    </lineage>
</organism>
<sequence length="162" mass="17702">MSGDKVSIMTCVNARGDVFLQEVCLGKAGVGACRAGLAGCALRGAIVSTDRLAGYVRPLAEMGVAVHGRFSSGGSHTPLNRVNALHSTLSLFLSPFRGVSTRRLHGYLMWFKWTLEARRSRGRTDLLLEQLDAGSYARTWRGYAETPYPFHPELNQQMSSVV</sequence>
<dbReference type="Proteomes" id="UP000593735">
    <property type="component" value="Chromosome"/>
</dbReference>
<dbReference type="RefSeq" id="WP_194369562.1">
    <property type="nucleotide sequence ID" value="NZ_CP063767.1"/>
</dbReference>
<accession>A0A7S7M6V4</accession>
<protein>
    <recommendedName>
        <fullName evidence="3">ISXO2-like transposase domain-containing protein</fullName>
    </recommendedName>
</protein>
<dbReference type="AlphaFoldDB" id="A0A7S7M6V4"/>
<reference evidence="1 2" key="1">
    <citation type="submission" date="2020-10" db="EMBL/GenBank/DDBJ databases">
        <title>Olsenella immobilis sp.nov., isolated from the mud in a fermentation cellar used for the production of Chinese strong-flavoured liquor.</title>
        <authorList>
            <person name="Lu L."/>
        </authorList>
    </citation>
    <scope>NUCLEOTIDE SEQUENCE [LARGE SCALE GENOMIC DNA]</scope>
    <source>
        <strain evidence="1 2">LZLJ-2</strain>
    </source>
</reference>
<proteinExistence type="predicted"/>
<dbReference type="KEGG" id="tio:INP52_04910"/>
<keyword evidence="2" id="KW-1185">Reference proteome</keyword>
<evidence type="ECO:0000313" key="1">
    <source>
        <dbReference type="EMBL" id="QOY59795.1"/>
    </source>
</evidence>
<evidence type="ECO:0008006" key="3">
    <source>
        <dbReference type="Google" id="ProtNLM"/>
    </source>
</evidence>